<comment type="caution">
    <text evidence="2">The sequence shown here is derived from an EMBL/GenBank/DDBJ whole genome shotgun (WGS) entry which is preliminary data.</text>
</comment>
<dbReference type="AlphaFoldDB" id="A0A5C5XDF4"/>
<reference evidence="2 3" key="1">
    <citation type="submission" date="2019-02" db="EMBL/GenBank/DDBJ databases">
        <title>Deep-cultivation of Planctomycetes and their phenomic and genomic characterization uncovers novel biology.</title>
        <authorList>
            <person name="Wiegand S."/>
            <person name="Jogler M."/>
            <person name="Boedeker C."/>
            <person name="Pinto D."/>
            <person name="Vollmers J."/>
            <person name="Rivas-Marin E."/>
            <person name="Kohn T."/>
            <person name="Peeters S.H."/>
            <person name="Heuer A."/>
            <person name="Rast P."/>
            <person name="Oberbeckmann S."/>
            <person name="Bunk B."/>
            <person name="Jeske O."/>
            <person name="Meyerdierks A."/>
            <person name="Storesund J.E."/>
            <person name="Kallscheuer N."/>
            <person name="Luecker S."/>
            <person name="Lage O.M."/>
            <person name="Pohl T."/>
            <person name="Merkel B.J."/>
            <person name="Hornburger P."/>
            <person name="Mueller R.-W."/>
            <person name="Bruemmer F."/>
            <person name="Labrenz M."/>
            <person name="Spormann A.M."/>
            <person name="Op Den Camp H."/>
            <person name="Overmann J."/>
            <person name="Amann R."/>
            <person name="Jetten M.S.M."/>
            <person name="Mascher T."/>
            <person name="Medema M.H."/>
            <person name="Devos D.P."/>
            <person name="Kaster A.-K."/>
            <person name="Ovreas L."/>
            <person name="Rohde M."/>
            <person name="Galperin M.Y."/>
            <person name="Jogler C."/>
        </authorList>
    </citation>
    <scope>NUCLEOTIDE SEQUENCE [LARGE SCALE GENOMIC DNA]</scope>
    <source>
        <strain evidence="2 3">Pan54</strain>
    </source>
</reference>
<evidence type="ECO:0000256" key="1">
    <source>
        <dbReference type="SAM" id="Phobius"/>
    </source>
</evidence>
<sequence>MSDFDLKSFQYLADELSPEEVIAFEQELLDNPELQIALSESSKVLAALQPVSSHEIAPVISASSPASHQQNKRTSRTFQLLFMGIVPAFLIGLSLGYFSSEWKTSPATEVTMTNPQPVTLPQNQNAIIASAWYDLQTEADDDVIHASVSDEELLAYEESFPANADQDDSLSIPNWMIAAVQTRKEELLPASPSIKLDAEAL</sequence>
<evidence type="ECO:0000313" key="2">
    <source>
        <dbReference type="EMBL" id="TWT60421.1"/>
    </source>
</evidence>
<accession>A0A5C5XDF4</accession>
<dbReference type="RefSeq" id="WP_146502549.1">
    <property type="nucleotide sequence ID" value="NZ_SJPG01000001.1"/>
</dbReference>
<keyword evidence="1" id="KW-1133">Transmembrane helix</keyword>
<keyword evidence="3" id="KW-1185">Reference proteome</keyword>
<organism evidence="2 3">
    <name type="scientific">Rubinisphaera italica</name>
    <dbReference type="NCBI Taxonomy" id="2527969"/>
    <lineage>
        <taxon>Bacteria</taxon>
        <taxon>Pseudomonadati</taxon>
        <taxon>Planctomycetota</taxon>
        <taxon>Planctomycetia</taxon>
        <taxon>Planctomycetales</taxon>
        <taxon>Planctomycetaceae</taxon>
        <taxon>Rubinisphaera</taxon>
    </lineage>
</organism>
<evidence type="ECO:0000313" key="3">
    <source>
        <dbReference type="Proteomes" id="UP000316095"/>
    </source>
</evidence>
<dbReference type="Proteomes" id="UP000316095">
    <property type="component" value="Unassembled WGS sequence"/>
</dbReference>
<feature type="transmembrane region" description="Helical" evidence="1">
    <location>
        <begin position="80"/>
        <end position="98"/>
    </location>
</feature>
<keyword evidence="1" id="KW-0812">Transmembrane</keyword>
<keyword evidence="1" id="KW-0472">Membrane</keyword>
<protein>
    <submittedName>
        <fullName evidence="2">Uncharacterized protein</fullName>
    </submittedName>
</protein>
<gene>
    <name evidence="2" type="ORF">Pan54_11350</name>
</gene>
<dbReference type="EMBL" id="SJPG01000001">
    <property type="protein sequence ID" value="TWT60421.1"/>
    <property type="molecule type" value="Genomic_DNA"/>
</dbReference>
<name>A0A5C5XDF4_9PLAN</name>
<proteinExistence type="predicted"/>